<organism evidence="2 3">
    <name type="scientific">Haloquadratum walsbyi J07HQW2</name>
    <dbReference type="NCBI Taxonomy" id="1238425"/>
    <lineage>
        <taxon>Archaea</taxon>
        <taxon>Methanobacteriati</taxon>
        <taxon>Methanobacteriota</taxon>
        <taxon>Stenosarchaea group</taxon>
        <taxon>Halobacteria</taxon>
        <taxon>Halobacteriales</taxon>
        <taxon>Haloferacaceae</taxon>
        <taxon>Haloquadratum</taxon>
    </lineage>
</organism>
<accession>U1N2W6</accession>
<feature type="region of interest" description="Disordered" evidence="1">
    <location>
        <begin position="36"/>
        <end position="63"/>
    </location>
</feature>
<proteinExistence type="predicted"/>
<evidence type="ECO:0000313" key="3">
    <source>
        <dbReference type="Proteomes" id="UP000030710"/>
    </source>
</evidence>
<dbReference type="EMBL" id="KE356561">
    <property type="protein sequence ID" value="ERG97234.1"/>
    <property type="molecule type" value="Genomic_DNA"/>
</dbReference>
<dbReference type="Proteomes" id="UP000030710">
    <property type="component" value="Unassembled WGS sequence"/>
</dbReference>
<sequence length="63" mass="7222">MEAEHPMREHSKSVLGERPDVVISVGEYVEEFTCGRKDSQHERQSVPTHFAVLRPSHSHSMVH</sequence>
<dbReference type="HOGENOM" id="CLU_2875034_0_0_2"/>
<evidence type="ECO:0000313" key="2">
    <source>
        <dbReference type="EMBL" id="ERG97234.1"/>
    </source>
</evidence>
<gene>
    <name evidence="2" type="ORF">J07HQW2_03720</name>
</gene>
<name>U1N2W6_9EURY</name>
<dbReference type="AlphaFoldDB" id="U1N2W6"/>
<reference evidence="2 3" key="1">
    <citation type="journal article" date="2013" name="PLoS ONE">
        <title>Assembly-driven community genomics of a hypersaline microbial ecosystem.</title>
        <authorList>
            <person name="Podell S."/>
            <person name="Ugalde J.A."/>
            <person name="Narasingarao P."/>
            <person name="Banfield J.F."/>
            <person name="Heidelberg K.B."/>
            <person name="Allen E.E."/>
        </authorList>
    </citation>
    <scope>NUCLEOTIDE SEQUENCE [LARGE SCALE GENOMIC DNA]</scope>
    <source>
        <strain evidence="3">J07HQW2</strain>
    </source>
</reference>
<protein>
    <submittedName>
        <fullName evidence="2">Uncharacterized protein</fullName>
    </submittedName>
</protein>
<evidence type="ECO:0000256" key="1">
    <source>
        <dbReference type="SAM" id="MobiDB-lite"/>
    </source>
</evidence>